<dbReference type="GO" id="GO:0005737">
    <property type="term" value="C:cytoplasm"/>
    <property type="evidence" value="ECO:0007669"/>
    <property type="project" value="TreeGrafter"/>
</dbReference>
<evidence type="ECO:0000256" key="1">
    <source>
        <dbReference type="ARBA" id="ARBA00022723"/>
    </source>
</evidence>
<dbReference type="GO" id="GO:0016798">
    <property type="term" value="F:hydrolase activity, acting on glycosyl bonds"/>
    <property type="evidence" value="ECO:0007669"/>
    <property type="project" value="UniProtKB-KW"/>
</dbReference>
<dbReference type="InterPro" id="IPR007342">
    <property type="entry name" value="PsuG"/>
</dbReference>
<dbReference type="Pfam" id="PF04227">
    <property type="entry name" value="Indigoidine_A"/>
    <property type="match status" value="1"/>
</dbReference>
<dbReference type="Proteomes" id="UP000499080">
    <property type="component" value="Unassembled WGS sequence"/>
</dbReference>
<dbReference type="PANTHER" id="PTHR42909">
    <property type="entry name" value="ZGC:136858"/>
    <property type="match status" value="1"/>
</dbReference>
<keyword evidence="7" id="KW-1185">Reference proteome</keyword>
<dbReference type="OrthoDB" id="198885at2759"/>
<dbReference type="PANTHER" id="PTHR42909:SF1">
    <property type="entry name" value="CARBOHYDRATE KINASE PFKB DOMAIN-CONTAINING PROTEIN"/>
    <property type="match status" value="1"/>
</dbReference>
<evidence type="ECO:0000313" key="7">
    <source>
        <dbReference type="Proteomes" id="UP000499080"/>
    </source>
</evidence>
<dbReference type="Gene3D" id="3.40.1790.10">
    <property type="entry name" value="Indigoidine synthase domain"/>
    <property type="match status" value="1"/>
</dbReference>
<keyword evidence="3" id="KW-0464">Manganese</keyword>
<sequence length="163" mass="17563">MALAYRSGISVFATGGIGGVHRGGETTMDVSADLFELSKTPIAVVSAGVKSILDIGRTLEYLETLGVCVAAFGASKDFPAFFMPKSNFKAPCNVESYEEAARLIVYMKTGGKMVLLACKSKILVNQNYSLDSRWSGSLVLYSRLDATEAPPCMWTWCTLNLPS</sequence>
<name>A0A4Y2HNJ3_ARAVE</name>
<dbReference type="EMBL" id="BGPR01002047">
    <property type="protein sequence ID" value="GBM66838.1"/>
    <property type="molecule type" value="Genomic_DNA"/>
</dbReference>
<evidence type="ECO:0000256" key="5">
    <source>
        <dbReference type="ARBA" id="ARBA00023295"/>
    </source>
</evidence>
<dbReference type="InterPro" id="IPR022830">
    <property type="entry name" value="Indigdn_synthA-like"/>
</dbReference>
<evidence type="ECO:0000313" key="6">
    <source>
        <dbReference type="EMBL" id="GBM66838.1"/>
    </source>
</evidence>
<proteinExistence type="predicted"/>
<comment type="caution">
    <text evidence="6">The sequence shown here is derived from an EMBL/GenBank/DDBJ whole genome shotgun (WGS) entry which is preliminary data.</text>
</comment>
<evidence type="ECO:0000256" key="3">
    <source>
        <dbReference type="ARBA" id="ARBA00023211"/>
    </source>
</evidence>
<keyword evidence="5" id="KW-0326">Glycosidase</keyword>
<dbReference type="GO" id="GO:0004730">
    <property type="term" value="F:pseudouridylate synthase activity"/>
    <property type="evidence" value="ECO:0007669"/>
    <property type="project" value="InterPro"/>
</dbReference>
<keyword evidence="4" id="KW-0456">Lyase</keyword>
<evidence type="ECO:0000256" key="2">
    <source>
        <dbReference type="ARBA" id="ARBA00022801"/>
    </source>
</evidence>
<gene>
    <name evidence="6" type="primary">SPBC1861.05_0</name>
    <name evidence="6" type="ORF">AVEN_67778_1</name>
</gene>
<dbReference type="GO" id="GO:0046872">
    <property type="term" value="F:metal ion binding"/>
    <property type="evidence" value="ECO:0007669"/>
    <property type="project" value="UniProtKB-KW"/>
</dbReference>
<dbReference type="SUPFAM" id="SSF110581">
    <property type="entry name" value="Indigoidine synthase A-like"/>
    <property type="match status" value="1"/>
</dbReference>
<accession>A0A4Y2HNJ3</accession>
<protein>
    <submittedName>
        <fullName evidence="6">Pseudouridine-metabolizing bifunctional protein C1861.05</fullName>
    </submittedName>
</protein>
<organism evidence="6 7">
    <name type="scientific">Araneus ventricosus</name>
    <name type="common">Orbweaver spider</name>
    <name type="synonym">Epeira ventricosa</name>
    <dbReference type="NCBI Taxonomy" id="182803"/>
    <lineage>
        <taxon>Eukaryota</taxon>
        <taxon>Metazoa</taxon>
        <taxon>Ecdysozoa</taxon>
        <taxon>Arthropoda</taxon>
        <taxon>Chelicerata</taxon>
        <taxon>Arachnida</taxon>
        <taxon>Araneae</taxon>
        <taxon>Araneomorphae</taxon>
        <taxon>Entelegynae</taxon>
        <taxon>Araneoidea</taxon>
        <taxon>Araneidae</taxon>
        <taxon>Araneus</taxon>
    </lineage>
</organism>
<dbReference type="AlphaFoldDB" id="A0A4Y2HNJ3"/>
<keyword evidence="2" id="KW-0378">Hydrolase</keyword>
<keyword evidence="1" id="KW-0479">Metal-binding</keyword>
<reference evidence="6 7" key="1">
    <citation type="journal article" date="2019" name="Sci. Rep.">
        <title>Orb-weaving spider Araneus ventricosus genome elucidates the spidroin gene catalogue.</title>
        <authorList>
            <person name="Kono N."/>
            <person name="Nakamura H."/>
            <person name="Ohtoshi R."/>
            <person name="Moran D.A.P."/>
            <person name="Shinohara A."/>
            <person name="Yoshida Y."/>
            <person name="Fujiwara M."/>
            <person name="Mori M."/>
            <person name="Tomita M."/>
            <person name="Arakawa K."/>
        </authorList>
    </citation>
    <scope>NUCLEOTIDE SEQUENCE [LARGE SCALE GENOMIC DNA]</scope>
</reference>
<evidence type="ECO:0000256" key="4">
    <source>
        <dbReference type="ARBA" id="ARBA00023239"/>
    </source>
</evidence>